<evidence type="ECO:0000313" key="3">
    <source>
        <dbReference type="EMBL" id="OHV42691.1"/>
    </source>
</evidence>
<feature type="region of interest" description="Disordered" evidence="1">
    <location>
        <begin position="464"/>
        <end position="516"/>
    </location>
</feature>
<feature type="compositionally biased region" description="Basic and acidic residues" evidence="1">
    <location>
        <begin position="80"/>
        <end position="93"/>
    </location>
</feature>
<dbReference type="InterPro" id="IPR003018">
    <property type="entry name" value="GAF"/>
</dbReference>
<dbReference type="EMBL" id="MBLM01000043">
    <property type="protein sequence ID" value="OHV42691.1"/>
    <property type="molecule type" value="Genomic_DNA"/>
</dbReference>
<feature type="compositionally biased region" description="Low complexity" evidence="1">
    <location>
        <begin position="477"/>
        <end position="487"/>
    </location>
</feature>
<feature type="compositionally biased region" description="Gly residues" evidence="1">
    <location>
        <begin position="497"/>
        <end position="516"/>
    </location>
</feature>
<comment type="caution">
    <text evidence="3">The sequence shown here is derived from an EMBL/GenBank/DDBJ whole genome shotgun (WGS) entry which is preliminary data.</text>
</comment>
<dbReference type="PANTHER" id="PTHR43102">
    <property type="entry name" value="SLR1143 PROTEIN"/>
    <property type="match status" value="1"/>
</dbReference>
<dbReference type="AlphaFoldDB" id="A0A1S1RA77"/>
<reference evidence="4" key="1">
    <citation type="submission" date="2016-07" db="EMBL/GenBank/DDBJ databases">
        <title>Sequence Frankia sp. strain CcI1.17.</title>
        <authorList>
            <person name="Ghodhbane-Gtari F."/>
            <person name="Swanson E."/>
            <person name="Gueddou A."/>
            <person name="Morris K."/>
            <person name="Hezbri K."/>
            <person name="Ktari A."/>
            <person name="Nouioui I."/>
            <person name="Abebe-Akele F."/>
            <person name="Simpson S."/>
            <person name="Thomas K."/>
            <person name="Gtari M."/>
            <person name="Tisa L.S."/>
            <person name="Hurst S."/>
        </authorList>
    </citation>
    <scope>NUCLEOTIDE SEQUENCE [LARGE SCALE GENOMIC DNA]</scope>
    <source>
        <strain evidence="4">Cc1.17</strain>
    </source>
</reference>
<dbReference type="Proteomes" id="UP000179627">
    <property type="component" value="Unassembled WGS sequence"/>
</dbReference>
<feature type="compositionally biased region" description="Low complexity" evidence="1">
    <location>
        <begin position="64"/>
        <end position="79"/>
    </location>
</feature>
<dbReference type="PANTHER" id="PTHR43102:SF2">
    <property type="entry name" value="GAF DOMAIN-CONTAINING PROTEIN"/>
    <property type="match status" value="1"/>
</dbReference>
<keyword evidence="4" id="KW-1185">Reference proteome</keyword>
<evidence type="ECO:0000256" key="1">
    <source>
        <dbReference type="SAM" id="MobiDB-lite"/>
    </source>
</evidence>
<feature type="domain" description="GAF" evidence="2">
    <location>
        <begin position="159"/>
        <end position="287"/>
    </location>
</feature>
<dbReference type="Pfam" id="PF01590">
    <property type="entry name" value="GAF"/>
    <property type="match status" value="1"/>
</dbReference>
<accession>A0A1S1RA77</accession>
<name>A0A1S1RA77_9ACTN</name>
<gene>
    <name evidence="3" type="ORF">CC117_32985</name>
</gene>
<sequence length="516" mass="53628">MVDSRSVPPPAVAANGRGAASNGRFTSSNGRSVSSNGPPVASNGRGVAPNGRPVTRDGPPSAHGGRPAAAIGLAAVPAKGRAEPADRPVDAHARPAGPAQLGDAGSPAHQTDATVEETESEDTRWITDRWAASGLRAPVPPGEDARLAELRGYRLLDTDPEPEFNEIVALAAQVTDCSYAHLALVDHDREWFKASHGLKITELAARVGVASYTVSAGEDLEIFDATRDVRFAHVGLAGVEPAARFFHAVPLQTSEGHVLGALIVSDRTPRRLGPSQRRGLRQLAAQTMRLCGARRDRVLGEEVTSGLTRLDQYWRPDDLPAAATLAADVVRSLTRADAVAVMLAPLPGAAVFRAAGSSVAPGVEPLMQIGARANADDNAALQALSRLRTPTFVPDPAGTPLIPSERVRSLKIGSALVLPMPDEGALLGFFAVRWTYSLKRVDPAVMRAVTLFSAAARYTFRRLRPAPDRPAEPGVPAGSDGSAASDGSAERDRSAEPGGGSSQAGGVGSGGPVTDG</sequence>
<organism evidence="3 4">
    <name type="scientific">Parafrankia colletiae</name>
    <dbReference type="NCBI Taxonomy" id="573497"/>
    <lineage>
        <taxon>Bacteria</taxon>
        <taxon>Bacillati</taxon>
        <taxon>Actinomycetota</taxon>
        <taxon>Actinomycetes</taxon>
        <taxon>Frankiales</taxon>
        <taxon>Frankiaceae</taxon>
        <taxon>Parafrankia</taxon>
    </lineage>
</organism>
<dbReference type="InterPro" id="IPR029016">
    <property type="entry name" value="GAF-like_dom_sf"/>
</dbReference>
<dbReference type="RefSeq" id="WP_071082914.1">
    <property type="nucleotide sequence ID" value="NZ_MBLM01000043.1"/>
</dbReference>
<dbReference type="SUPFAM" id="SSF55781">
    <property type="entry name" value="GAF domain-like"/>
    <property type="match status" value="2"/>
</dbReference>
<proteinExistence type="predicted"/>
<feature type="compositionally biased region" description="Polar residues" evidence="1">
    <location>
        <begin position="25"/>
        <end position="37"/>
    </location>
</feature>
<evidence type="ECO:0000259" key="2">
    <source>
        <dbReference type="Pfam" id="PF01590"/>
    </source>
</evidence>
<protein>
    <recommendedName>
        <fullName evidence="2">GAF domain-containing protein</fullName>
    </recommendedName>
</protein>
<feature type="region of interest" description="Disordered" evidence="1">
    <location>
        <begin position="1"/>
        <end position="122"/>
    </location>
</feature>
<feature type="compositionally biased region" description="Low complexity" evidence="1">
    <location>
        <begin position="12"/>
        <end position="24"/>
    </location>
</feature>
<dbReference type="Gene3D" id="3.30.450.40">
    <property type="match status" value="2"/>
</dbReference>
<evidence type="ECO:0000313" key="4">
    <source>
        <dbReference type="Proteomes" id="UP000179627"/>
    </source>
</evidence>